<keyword evidence="4" id="KW-1185">Reference proteome</keyword>
<name>A0A7I4CUZ4_PHYPA</name>
<evidence type="ECO:0000313" key="3">
    <source>
        <dbReference type="EnsemblPlants" id="Pp3c25_11400V3.2"/>
    </source>
</evidence>
<dbReference type="PANTHER" id="PTHR22814">
    <property type="entry name" value="COPPER TRANSPORT PROTEIN ATOX1-RELATED"/>
    <property type="match status" value="1"/>
</dbReference>
<dbReference type="GO" id="GO:0046872">
    <property type="term" value="F:metal ion binding"/>
    <property type="evidence" value="ECO:0007669"/>
    <property type="project" value="UniProtKB-KW"/>
</dbReference>
<gene>
    <name evidence="3" type="primary">LOC112277510</name>
</gene>
<sequence length="258" mass="30553">MGSRLREVLYGEPVYRTRFYQQSRAPYSWSHSVYPERSRGSLPVLELKVPMCCEKCQEKVKEELEELEGVQDVICDQLSHRVTVIGFVDPLKALKKVKKVKKKSEIFTEGTYIESIHSGRSGYDDEFEIDRDTRYINSRMVHNHRFGRDLTRSNSFGRGLGRLASFGRVTPYYNPYDDFEYRGRRGDFFGIRRMPSFNRHRHHDAEYISMDSQYAPLYGDTQYTSSYSERPIYRSQRSFSNIPVTNPYYIKHIESEYY</sequence>
<protein>
    <recommendedName>
        <fullName evidence="2">HMA domain-containing protein</fullName>
    </recommendedName>
</protein>
<dbReference type="OrthoDB" id="1927097at2759"/>
<evidence type="ECO:0000259" key="2">
    <source>
        <dbReference type="PROSITE" id="PS50846"/>
    </source>
</evidence>
<accession>A0A7I4CUZ4</accession>
<dbReference type="EMBL" id="ABEU02000025">
    <property type="status" value="NOT_ANNOTATED_CDS"/>
    <property type="molecule type" value="Genomic_DNA"/>
</dbReference>
<dbReference type="InterPro" id="IPR036163">
    <property type="entry name" value="HMA_dom_sf"/>
</dbReference>
<keyword evidence="1" id="KW-0479">Metal-binding</keyword>
<organism evidence="3 4">
    <name type="scientific">Physcomitrium patens</name>
    <name type="common">Spreading-leaved earth moss</name>
    <name type="synonym">Physcomitrella patens</name>
    <dbReference type="NCBI Taxonomy" id="3218"/>
    <lineage>
        <taxon>Eukaryota</taxon>
        <taxon>Viridiplantae</taxon>
        <taxon>Streptophyta</taxon>
        <taxon>Embryophyta</taxon>
        <taxon>Bryophyta</taxon>
        <taxon>Bryophytina</taxon>
        <taxon>Bryopsida</taxon>
        <taxon>Funariidae</taxon>
        <taxon>Funariales</taxon>
        <taxon>Funariaceae</taxon>
        <taxon>Physcomitrium</taxon>
    </lineage>
</organism>
<feature type="domain" description="HMA" evidence="2">
    <location>
        <begin position="42"/>
        <end position="105"/>
    </location>
</feature>
<dbReference type="PROSITE" id="PS50846">
    <property type="entry name" value="HMA_2"/>
    <property type="match status" value="1"/>
</dbReference>
<dbReference type="InterPro" id="IPR006121">
    <property type="entry name" value="HMA_dom"/>
</dbReference>
<dbReference type="Pfam" id="PF00403">
    <property type="entry name" value="HMA"/>
    <property type="match status" value="1"/>
</dbReference>
<dbReference type="Gene3D" id="3.30.70.100">
    <property type="match status" value="1"/>
</dbReference>
<evidence type="ECO:0000313" key="4">
    <source>
        <dbReference type="Proteomes" id="UP000006727"/>
    </source>
</evidence>
<dbReference type="Proteomes" id="UP000006727">
    <property type="component" value="Chromosome 25"/>
</dbReference>
<dbReference type="EnsemblPlants" id="Pp3c25_11400V3.2">
    <property type="protein sequence ID" value="Pp3c25_11400V3.2"/>
    <property type="gene ID" value="Pp3c25_11400"/>
</dbReference>
<dbReference type="SUPFAM" id="SSF55008">
    <property type="entry name" value="HMA, heavy metal-associated domain"/>
    <property type="match status" value="1"/>
</dbReference>
<proteinExistence type="predicted"/>
<reference evidence="3 4" key="2">
    <citation type="journal article" date="2018" name="Plant J.">
        <title>The Physcomitrella patens chromosome-scale assembly reveals moss genome structure and evolution.</title>
        <authorList>
            <person name="Lang D."/>
            <person name="Ullrich K.K."/>
            <person name="Murat F."/>
            <person name="Fuchs J."/>
            <person name="Jenkins J."/>
            <person name="Haas F.B."/>
            <person name="Piednoel M."/>
            <person name="Gundlach H."/>
            <person name="Van Bel M."/>
            <person name="Meyberg R."/>
            <person name="Vives C."/>
            <person name="Morata J."/>
            <person name="Symeonidi A."/>
            <person name="Hiss M."/>
            <person name="Muchero W."/>
            <person name="Kamisugi Y."/>
            <person name="Saleh O."/>
            <person name="Blanc G."/>
            <person name="Decker E.L."/>
            <person name="van Gessel N."/>
            <person name="Grimwood J."/>
            <person name="Hayes R.D."/>
            <person name="Graham S.W."/>
            <person name="Gunter L.E."/>
            <person name="McDaniel S.F."/>
            <person name="Hoernstein S.N.W."/>
            <person name="Larsson A."/>
            <person name="Li F.W."/>
            <person name="Perroud P.F."/>
            <person name="Phillips J."/>
            <person name="Ranjan P."/>
            <person name="Rokshar D.S."/>
            <person name="Rothfels C.J."/>
            <person name="Schneider L."/>
            <person name="Shu S."/>
            <person name="Stevenson D.W."/>
            <person name="Thummler F."/>
            <person name="Tillich M."/>
            <person name="Villarreal Aguilar J.C."/>
            <person name="Widiez T."/>
            <person name="Wong G.K."/>
            <person name="Wymore A."/>
            <person name="Zhang Y."/>
            <person name="Zimmer A.D."/>
            <person name="Quatrano R.S."/>
            <person name="Mayer K.F.X."/>
            <person name="Goodstein D."/>
            <person name="Casacuberta J.M."/>
            <person name="Vandepoele K."/>
            <person name="Reski R."/>
            <person name="Cuming A.C."/>
            <person name="Tuskan G.A."/>
            <person name="Maumus F."/>
            <person name="Salse J."/>
            <person name="Schmutz J."/>
            <person name="Rensing S.A."/>
        </authorList>
    </citation>
    <scope>NUCLEOTIDE SEQUENCE [LARGE SCALE GENOMIC DNA]</scope>
    <source>
        <strain evidence="3 4">cv. Gransden 2004</strain>
    </source>
</reference>
<dbReference type="Gramene" id="Pp3c25_11400V3.2">
    <property type="protein sequence ID" value="Pp3c25_11400V3.2"/>
    <property type="gene ID" value="Pp3c25_11400"/>
</dbReference>
<dbReference type="RefSeq" id="XP_024365711.1">
    <property type="nucleotide sequence ID" value="XM_024509943.2"/>
</dbReference>
<evidence type="ECO:0000256" key="1">
    <source>
        <dbReference type="ARBA" id="ARBA00022723"/>
    </source>
</evidence>
<dbReference type="GeneID" id="112277510"/>
<reference evidence="3 4" key="1">
    <citation type="journal article" date="2008" name="Science">
        <title>The Physcomitrella genome reveals evolutionary insights into the conquest of land by plants.</title>
        <authorList>
            <person name="Rensing S."/>
            <person name="Lang D."/>
            <person name="Zimmer A."/>
            <person name="Terry A."/>
            <person name="Salamov A."/>
            <person name="Shapiro H."/>
            <person name="Nishiyama T."/>
            <person name="Perroud P.-F."/>
            <person name="Lindquist E."/>
            <person name="Kamisugi Y."/>
            <person name="Tanahashi T."/>
            <person name="Sakakibara K."/>
            <person name="Fujita T."/>
            <person name="Oishi K."/>
            <person name="Shin-I T."/>
            <person name="Kuroki Y."/>
            <person name="Toyoda A."/>
            <person name="Suzuki Y."/>
            <person name="Hashimoto A."/>
            <person name="Yamaguchi K."/>
            <person name="Sugano A."/>
            <person name="Kohara Y."/>
            <person name="Fujiyama A."/>
            <person name="Anterola A."/>
            <person name="Aoki S."/>
            <person name="Ashton N."/>
            <person name="Barbazuk W.B."/>
            <person name="Barker E."/>
            <person name="Bennetzen J."/>
            <person name="Bezanilla M."/>
            <person name="Blankenship R."/>
            <person name="Cho S.H."/>
            <person name="Dutcher S."/>
            <person name="Estelle M."/>
            <person name="Fawcett J.A."/>
            <person name="Gundlach H."/>
            <person name="Hanada K."/>
            <person name="Heyl A."/>
            <person name="Hicks K.A."/>
            <person name="Hugh J."/>
            <person name="Lohr M."/>
            <person name="Mayer K."/>
            <person name="Melkozernov A."/>
            <person name="Murata T."/>
            <person name="Nelson D."/>
            <person name="Pils B."/>
            <person name="Prigge M."/>
            <person name="Reiss B."/>
            <person name="Renner T."/>
            <person name="Rombauts S."/>
            <person name="Rushton P."/>
            <person name="Sanderfoot A."/>
            <person name="Schween G."/>
            <person name="Shiu S.-H."/>
            <person name="Stueber K."/>
            <person name="Theodoulou F.L."/>
            <person name="Tu H."/>
            <person name="Van de Peer Y."/>
            <person name="Verrier P.J."/>
            <person name="Waters E."/>
            <person name="Wood A."/>
            <person name="Yang L."/>
            <person name="Cove D."/>
            <person name="Cuming A."/>
            <person name="Hasebe M."/>
            <person name="Lucas S."/>
            <person name="Mishler D.B."/>
            <person name="Reski R."/>
            <person name="Grigoriev I."/>
            <person name="Quatrano R.S."/>
            <person name="Boore J.L."/>
        </authorList>
    </citation>
    <scope>NUCLEOTIDE SEQUENCE [LARGE SCALE GENOMIC DNA]</scope>
    <source>
        <strain evidence="3 4">cv. Gransden 2004</strain>
    </source>
</reference>
<dbReference type="AlphaFoldDB" id="A0A7I4CUZ4"/>
<reference evidence="3" key="3">
    <citation type="submission" date="2020-12" db="UniProtKB">
        <authorList>
            <consortium name="EnsemblPlants"/>
        </authorList>
    </citation>
    <scope>IDENTIFICATION</scope>
</reference>
<dbReference type="PANTHER" id="PTHR22814:SF336">
    <property type="entry name" value="HEAVY METAL-ASSOCIATED ISOPRENYLATED PLANT PROTEIN 23"/>
    <property type="match status" value="1"/>
</dbReference>
<dbReference type="KEGG" id="ppp:112277510"/>